<sequence length="265" mass="28155">MQSLARSPAGLQPRQSPPPSPPLPLPGSAALEAASEGRGAGRGARDSRGGFRGATPGPAAAEPPPRPRSPIPSQTELPRPCCGAAPAPPGPVRTVQPGGASDRPRAVPCRAPGQGGLGEGALAWESGDEASSRWPLSPCFLNSDSGVSKPRPDLTGRTWKTKEGTWRECALSTGRKLLETAYIPWLIPVPLRPLLPSSHTLTFLPSFYIYKNPCDLIGPTRYREGTSGWGGHKGVGEWENILIELGHCPRVQEDEDKCKAFQELQ</sequence>
<evidence type="ECO:0000313" key="2">
    <source>
        <dbReference type="Proteomes" id="UP000694857"/>
    </source>
</evidence>
<dbReference type="KEGG" id="bmus:118888348"/>
<dbReference type="GeneID" id="118888348"/>
<reference evidence="3" key="1">
    <citation type="submission" date="2025-08" db="UniProtKB">
        <authorList>
            <consortium name="RefSeq"/>
        </authorList>
    </citation>
    <scope>IDENTIFICATION</scope>
    <source>
        <tissue evidence="3">Epidermis and Blubber</tissue>
    </source>
</reference>
<evidence type="ECO:0000313" key="3">
    <source>
        <dbReference type="RefSeq" id="XP_036695210.1"/>
    </source>
</evidence>
<gene>
    <name evidence="3" type="primary">LOC118888348</name>
</gene>
<evidence type="ECO:0000256" key="1">
    <source>
        <dbReference type="SAM" id="MobiDB-lite"/>
    </source>
</evidence>
<accession>A0A8B8WFM6</accession>
<keyword evidence="2" id="KW-1185">Reference proteome</keyword>
<dbReference type="AlphaFoldDB" id="A0A8B8WFM6"/>
<organism evidence="2 3">
    <name type="scientific">Balaenoptera musculus</name>
    <name type="common">Blue whale</name>
    <dbReference type="NCBI Taxonomy" id="9771"/>
    <lineage>
        <taxon>Eukaryota</taxon>
        <taxon>Metazoa</taxon>
        <taxon>Chordata</taxon>
        <taxon>Craniata</taxon>
        <taxon>Vertebrata</taxon>
        <taxon>Euteleostomi</taxon>
        <taxon>Mammalia</taxon>
        <taxon>Eutheria</taxon>
        <taxon>Laurasiatheria</taxon>
        <taxon>Artiodactyla</taxon>
        <taxon>Whippomorpha</taxon>
        <taxon>Cetacea</taxon>
        <taxon>Mysticeti</taxon>
        <taxon>Balaenopteridae</taxon>
        <taxon>Balaenoptera</taxon>
    </lineage>
</organism>
<dbReference type="Proteomes" id="UP000694857">
    <property type="component" value="Chromosome X"/>
</dbReference>
<feature type="compositionally biased region" description="Pro residues" evidence="1">
    <location>
        <begin position="61"/>
        <end position="70"/>
    </location>
</feature>
<dbReference type="RefSeq" id="XP_036695210.1">
    <property type="nucleotide sequence ID" value="XM_036839315.1"/>
</dbReference>
<proteinExistence type="predicted"/>
<protein>
    <submittedName>
        <fullName evidence="3">Translation initiation factor IF-2-like</fullName>
    </submittedName>
</protein>
<feature type="compositionally biased region" description="Pro residues" evidence="1">
    <location>
        <begin position="15"/>
        <end position="25"/>
    </location>
</feature>
<name>A0A8B8WFM6_BALMU</name>
<feature type="compositionally biased region" description="Low complexity" evidence="1">
    <location>
        <begin position="26"/>
        <end position="37"/>
    </location>
</feature>
<feature type="region of interest" description="Disordered" evidence="1">
    <location>
        <begin position="1"/>
        <end position="106"/>
    </location>
</feature>